<dbReference type="AlphaFoldDB" id="A0A0P1AMG7"/>
<dbReference type="GeneID" id="36407879"/>
<dbReference type="EMBL" id="CCYD01000645">
    <property type="protein sequence ID" value="CEG42559.1"/>
    <property type="molecule type" value="Genomic_DNA"/>
</dbReference>
<dbReference type="RefSeq" id="XP_024578928.1">
    <property type="nucleotide sequence ID" value="XM_024728452.1"/>
</dbReference>
<keyword evidence="2" id="KW-1185">Reference proteome</keyword>
<evidence type="ECO:0000313" key="2">
    <source>
        <dbReference type="Proteomes" id="UP000054928"/>
    </source>
</evidence>
<proteinExistence type="predicted"/>
<accession>A0A0P1AMG7</accession>
<organism evidence="1 2">
    <name type="scientific">Plasmopara halstedii</name>
    <name type="common">Downy mildew of sunflower</name>
    <dbReference type="NCBI Taxonomy" id="4781"/>
    <lineage>
        <taxon>Eukaryota</taxon>
        <taxon>Sar</taxon>
        <taxon>Stramenopiles</taxon>
        <taxon>Oomycota</taxon>
        <taxon>Peronosporomycetes</taxon>
        <taxon>Peronosporales</taxon>
        <taxon>Peronosporaceae</taxon>
        <taxon>Plasmopara</taxon>
    </lineage>
</organism>
<dbReference type="Proteomes" id="UP000054928">
    <property type="component" value="Unassembled WGS sequence"/>
</dbReference>
<sequence length="57" mass="6809">MSPSERARGTMDQRREDMLVLLDKAKDQWFSRFPPVRDGEEIDWRSRETNSALRKGR</sequence>
<name>A0A0P1AMG7_PLAHL</name>
<protein>
    <submittedName>
        <fullName evidence="1">Uncharacterized protein</fullName>
    </submittedName>
</protein>
<reference evidence="2" key="1">
    <citation type="submission" date="2014-09" db="EMBL/GenBank/DDBJ databases">
        <authorList>
            <person name="Sharma Rahul"/>
            <person name="Thines Marco"/>
        </authorList>
    </citation>
    <scope>NUCLEOTIDE SEQUENCE [LARGE SCALE GENOMIC DNA]</scope>
</reference>
<evidence type="ECO:0000313" key="1">
    <source>
        <dbReference type="EMBL" id="CEG42559.1"/>
    </source>
</evidence>